<protein>
    <submittedName>
        <fullName evidence="1">Uncharacterized protein</fullName>
    </submittedName>
</protein>
<proteinExistence type="predicted"/>
<dbReference type="EMBL" id="QGKV02000759">
    <property type="protein sequence ID" value="KAF3562307.1"/>
    <property type="molecule type" value="Genomic_DNA"/>
</dbReference>
<evidence type="ECO:0000313" key="2">
    <source>
        <dbReference type="Proteomes" id="UP000266723"/>
    </source>
</evidence>
<name>A0ABQ7CSG1_BRACR</name>
<organism evidence="1 2">
    <name type="scientific">Brassica cretica</name>
    <name type="common">Mustard</name>
    <dbReference type="NCBI Taxonomy" id="69181"/>
    <lineage>
        <taxon>Eukaryota</taxon>
        <taxon>Viridiplantae</taxon>
        <taxon>Streptophyta</taxon>
        <taxon>Embryophyta</taxon>
        <taxon>Tracheophyta</taxon>
        <taxon>Spermatophyta</taxon>
        <taxon>Magnoliopsida</taxon>
        <taxon>eudicotyledons</taxon>
        <taxon>Gunneridae</taxon>
        <taxon>Pentapetalae</taxon>
        <taxon>rosids</taxon>
        <taxon>malvids</taxon>
        <taxon>Brassicales</taxon>
        <taxon>Brassicaceae</taxon>
        <taxon>Brassiceae</taxon>
        <taxon>Brassica</taxon>
    </lineage>
</organism>
<accession>A0ABQ7CSG1</accession>
<evidence type="ECO:0000313" key="1">
    <source>
        <dbReference type="EMBL" id="KAF3562307.1"/>
    </source>
</evidence>
<reference evidence="1 2" key="1">
    <citation type="journal article" date="2020" name="BMC Genomics">
        <title>Intraspecific diversification of the crop wild relative Brassica cretica Lam. using demographic model selection.</title>
        <authorList>
            <person name="Kioukis A."/>
            <person name="Michalopoulou V.A."/>
            <person name="Briers L."/>
            <person name="Pirintsos S."/>
            <person name="Studholme D.J."/>
            <person name="Pavlidis P."/>
            <person name="Sarris P.F."/>
        </authorList>
    </citation>
    <scope>NUCLEOTIDE SEQUENCE [LARGE SCALE GENOMIC DNA]</scope>
    <source>
        <strain evidence="2">cv. PFS-1207/04</strain>
    </source>
</reference>
<dbReference type="Proteomes" id="UP000266723">
    <property type="component" value="Unassembled WGS sequence"/>
</dbReference>
<sequence length="54" mass="5661">MFLLSVDVGVDGVFRCTWCCDVGANISCGGVVRCVEVTKLCIGVGILVGILDVR</sequence>
<comment type="caution">
    <text evidence="1">The sequence shown here is derived from an EMBL/GenBank/DDBJ whole genome shotgun (WGS) entry which is preliminary data.</text>
</comment>
<keyword evidence="2" id="KW-1185">Reference proteome</keyword>
<gene>
    <name evidence="1" type="ORF">DY000_02017191</name>
</gene>